<reference evidence="3" key="1">
    <citation type="submission" date="2018-03" db="EMBL/GenBank/DDBJ databases">
        <authorList>
            <person name="Sun L."/>
            <person name="Liu H."/>
            <person name="Chen W."/>
            <person name="Huang K."/>
            <person name="Liu W."/>
            <person name="Gao X."/>
        </authorList>
    </citation>
    <scope>NUCLEOTIDE SEQUENCE [LARGE SCALE GENOMIC DNA]</scope>
    <source>
        <strain evidence="3">SH9</strain>
    </source>
</reference>
<dbReference type="EMBL" id="PVZS01000012">
    <property type="protein sequence ID" value="PSC04689.1"/>
    <property type="molecule type" value="Genomic_DNA"/>
</dbReference>
<evidence type="ECO:0000313" key="2">
    <source>
        <dbReference type="EMBL" id="PSC04689.1"/>
    </source>
</evidence>
<dbReference type="GO" id="GO:0006950">
    <property type="term" value="P:response to stress"/>
    <property type="evidence" value="ECO:0007669"/>
    <property type="project" value="TreeGrafter"/>
</dbReference>
<dbReference type="InterPro" id="IPR036388">
    <property type="entry name" value="WH-like_DNA-bd_sf"/>
</dbReference>
<proteinExistence type="predicted"/>
<keyword evidence="3" id="KW-1185">Reference proteome</keyword>
<dbReference type="Pfam" id="PF12802">
    <property type="entry name" value="MarR_2"/>
    <property type="match status" value="1"/>
</dbReference>
<protein>
    <submittedName>
        <fullName evidence="2">MarR family transcriptional regulator</fullName>
    </submittedName>
</protein>
<dbReference type="InterPro" id="IPR000835">
    <property type="entry name" value="HTH_MarR-typ"/>
</dbReference>
<dbReference type="PANTHER" id="PTHR33164:SF43">
    <property type="entry name" value="HTH-TYPE TRANSCRIPTIONAL REPRESSOR YETL"/>
    <property type="match status" value="1"/>
</dbReference>
<dbReference type="SUPFAM" id="SSF46785">
    <property type="entry name" value="Winged helix' DNA-binding domain"/>
    <property type="match status" value="1"/>
</dbReference>
<feature type="domain" description="HTH marR-type" evidence="1">
    <location>
        <begin position="48"/>
        <end position="183"/>
    </location>
</feature>
<dbReference type="AlphaFoldDB" id="A0A2T1HT35"/>
<evidence type="ECO:0000313" key="3">
    <source>
        <dbReference type="Proteomes" id="UP000239772"/>
    </source>
</evidence>
<dbReference type="Gene3D" id="1.10.10.10">
    <property type="entry name" value="Winged helix-like DNA-binding domain superfamily/Winged helix DNA-binding domain"/>
    <property type="match status" value="1"/>
</dbReference>
<dbReference type="Proteomes" id="UP000239772">
    <property type="component" value="Unassembled WGS sequence"/>
</dbReference>
<comment type="caution">
    <text evidence="2">The sequence shown here is derived from an EMBL/GenBank/DDBJ whole genome shotgun (WGS) entry which is preliminary data.</text>
</comment>
<accession>A0A2T1HT35</accession>
<dbReference type="InterPro" id="IPR036390">
    <property type="entry name" value="WH_DNA-bd_sf"/>
</dbReference>
<dbReference type="OrthoDB" id="4717105at2"/>
<sequence>MGLIRRVFRARVWLFILSKTIACGSRPAVNSLAEARRQGPGVTASPDSADVLRTWFRFLRLHHRITNRATQEFKRIGLSVPQFDLLSTLSEREGVSQQEIAERLYVTKGNVSGLIDRLTAQGLVERRALPADRRSYALHLTPQGRALTEKGLALQRQLIGETLGKLPADDIARLDDLLVAWRDRVRELPEHGSGEAAA</sequence>
<dbReference type="SMART" id="SM00347">
    <property type="entry name" value="HTH_MARR"/>
    <property type="match status" value="1"/>
</dbReference>
<organism evidence="2 3">
    <name type="scientific">Alsobacter soli</name>
    <dbReference type="NCBI Taxonomy" id="2109933"/>
    <lineage>
        <taxon>Bacteria</taxon>
        <taxon>Pseudomonadati</taxon>
        <taxon>Pseudomonadota</taxon>
        <taxon>Alphaproteobacteria</taxon>
        <taxon>Hyphomicrobiales</taxon>
        <taxon>Alsobacteraceae</taxon>
        <taxon>Alsobacter</taxon>
    </lineage>
</organism>
<name>A0A2T1HT35_9HYPH</name>
<gene>
    <name evidence="2" type="ORF">SLNSH_13050</name>
</gene>
<dbReference type="InterPro" id="IPR039422">
    <property type="entry name" value="MarR/SlyA-like"/>
</dbReference>
<dbReference type="GO" id="GO:0003700">
    <property type="term" value="F:DNA-binding transcription factor activity"/>
    <property type="evidence" value="ECO:0007669"/>
    <property type="project" value="InterPro"/>
</dbReference>
<evidence type="ECO:0000259" key="1">
    <source>
        <dbReference type="PROSITE" id="PS50995"/>
    </source>
</evidence>
<dbReference type="PRINTS" id="PR00598">
    <property type="entry name" value="HTHMARR"/>
</dbReference>
<dbReference type="PANTHER" id="PTHR33164">
    <property type="entry name" value="TRANSCRIPTIONAL REGULATOR, MARR FAMILY"/>
    <property type="match status" value="1"/>
</dbReference>
<dbReference type="PROSITE" id="PS50995">
    <property type="entry name" value="HTH_MARR_2"/>
    <property type="match status" value="1"/>
</dbReference>